<keyword evidence="4" id="KW-1185">Reference proteome</keyword>
<gene>
    <name evidence="3" type="ORF">QQ020_24005</name>
</gene>
<evidence type="ECO:0000256" key="1">
    <source>
        <dbReference type="ARBA" id="ARBA00006817"/>
    </source>
</evidence>
<organism evidence="3 4">
    <name type="scientific">Agaribacillus aureus</name>
    <dbReference type="NCBI Taxonomy" id="3051825"/>
    <lineage>
        <taxon>Bacteria</taxon>
        <taxon>Pseudomonadati</taxon>
        <taxon>Bacteroidota</taxon>
        <taxon>Cytophagia</taxon>
        <taxon>Cytophagales</taxon>
        <taxon>Splendidivirgaceae</taxon>
        <taxon>Agaribacillus</taxon>
    </lineage>
</organism>
<comment type="similarity">
    <text evidence="1">Belongs to the AHA1 family.</text>
</comment>
<dbReference type="RefSeq" id="WP_346760504.1">
    <property type="nucleotide sequence ID" value="NZ_JAUJEB010000006.1"/>
</dbReference>
<evidence type="ECO:0000259" key="2">
    <source>
        <dbReference type="Pfam" id="PF08327"/>
    </source>
</evidence>
<name>A0ABT8LEH2_9BACT</name>
<dbReference type="InterPro" id="IPR013538">
    <property type="entry name" value="ASHA1/2-like_C"/>
</dbReference>
<dbReference type="PANTHER" id="PTHR36929">
    <property type="entry name" value="ATTACHMENT SUBUNIT, PUTATIVE-RELATED"/>
    <property type="match status" value="1"/>
</dbReference>
<dbReference type="Proteomes" id="UP001172083">
    <property type="component" value="Unassembled WGS sequence"/>
</dbReference>
<dbReference type="EMBL" id="JAUJEB010000006">
    <property type="protein sequence ID" value="MDN5215165.1"/>
    <property type="molecule type" value="Genomic_DNA"/>
</dbReference>
<dbReference type="Gene3D" id="3.30.530.20">
    <property type="match status" value="1"/>
</dbReference>
<dbReference type="SUPFAM" id="SSF55961">
    <property type="entry name" value="Bet v1-like"/>
    <property type="match status" value="1"/>
</dbReference>
<sequence>MSQTDELTNRTLTLKRTFSAPIELVWEAWTKPEHIAQWWGPKGMEINVVEHDFRVGGQWKYTMDMPDGNQFVTDGVYSVIVELEKIFSSANFKPMTEGVEIQALFERNGDKTNFTFNCIHATEEYCKQQEQMGFYNGWGSVFDRLETFVSAISQQ</sequence>
<dbReference type="Pfam" id="PF08327">
    <property type="entry name" value="AHSA1"/>
    <property type="match status" value="1"/>
</dbReference>
<dbReference type="PANTHER" id="PTHR36929:SF5">
    <property type="entry name" value="BLR6751 PROTEIN"/>
    <property type="match status" value="1"/>
</dbReference>
<reference evidence="3" key="1">
    <citation type="submission" date="2023-06" db="EMBL/GenBank/DDBJ databases">
        <title>Genomic of Agaribacillus aureum.</title>
        <authorList>
            <person name="Wang G."/>
        </authorList>
    </citation>
    <scope>NUCLEOTIDE SEQUENCE</scope>
    <source>
        <strain evidence="3">BMA12</strain>
    </source>
</reference>
<accession>A0ABT8LEH2</accession>
<protein>
    <submittedName>
        <fullName evidence="3">SRPBCC domain-containing protein</fullName>
    </submittedName>
</protein>
<evidence type="ECO:0000313" key="3">
    <source>
        <dbReference type="EMBL" id="MDN5215165.1"/>
    </source>
</evidence>
<evidence type="ECO:0000313" key="4">
    <source>
        <dbReference type="Proteomes" id="UP001172083"/>
    </source>
</evidence>
<feature type="domain" description="Activator of Hsp90 ATPase homologue 1/2-like C-terminal" evidence="2">
    <location>
        <begin position="20"/>
        <end position="148"/>
    </location>
</feature>
<comment type="caution">
    <text evidence="3">The sequence shown here is derived from an EMBL/GenBank/DDBJ whole genome shotgun (WGS) entry which is preliminary data.</text>
</comment>
<proteinExistence type="inferred from homology"/>
<dbReference type="InterPro" id="IPR023393">
    <property type="entry name" value="START-like_dom_sf"/>
</dbReference>